<dbReference type="Proteomes" id="UP001597510">
    <property type="component" value="Unassembled WGS sequence"/>
</dbReference>
<evidence type="ECO:0008006" key="4">
    <source>
        <dbReference type="Google" id="ProtNLM"/>
    </source>
</evidence>
<feature type="transmembrane region" description="Helical" evidence="1">
    <location>
        <begin position="7"/>
        <end position="26"/>
    </location>
</feature>
<proteinExistence type="predicted"/>
<dbReference type="RefSeq" id="WP_340240260.1">
    <property type="nucleotide sequence ID" value="NZ_JBBEWC010000019.1"/>
</dbReference>
<keyword evidence="1" id="KW-0472">Membrane</keyword>
<feature type="transmembrane region" description="Helical" evidence="1">
    <location>
        <begin position="82"/>
        <end position="104"/>
    </location>
</feature>
<evidence type="ECO:0000313" key="3">
    <source>
        <dbReference type="Proteomes" id="UP001597510"/>
    </source>
</evidence>
<keyword evidence="3" id="KW-1185">Reference proteome</keyword>
<gene>
    <name evidence="2" type="ORF">ACFSR2_14630</name>
</gene>
<reference evidence="3" key="1">
    <citation type="journal article" date="2019" name="Int. J. Syst. Evol. Microbiol.">
        <title>The Global Catalogue of Microorganisms (GCM) 10K type strain sequencing project: providing services to taxonomists for standard genome sequencing and annotation.</title>
        <authorList>
            <consortium name="The Broad Institute Genomics Platform"/>
            <consortium name="The Broad Institute Genome Sequencing Center for Infectious Disease"/>
            <person name="Wu L."/>
            <person name="Ma J."/>
        </authorList>
    </citation>
    <scope>NUCLEOTIDE SEQUENCE [LARGE SCALE GENOMIC DNA]</scope>
    <source>
        <strain evidence="3">KCTC 52344</strain>
    </source>
</reference>
<comment type="caution">
    <text evidence="2">The sequence shown here is derived from an EMBL/GenBank/DDBJ whole genome shotgun (WGS) entry which is preliminary data.</text>
</comment>
<feature type="transmembrane region" description="Helical" evidence="1">
    <location>
        <begin position="32"/>
        <end position="51"/>
    </location>
</feature>
<feature type="transmembrane region" description="Helical" evidence="1">
    <location>
        <begin position="58"/>
        <end position="76"/>
    </location>
</feature>
<evidence type="ECO:0000256" key="1">
    <source>
        <dbReference type="SAM" id="Phobius"/>
    </source>
</evidence>
<evidence type="ECO:0000313" key="2">
    <source>
        <dbReference type="EMBL" id="MFD2522133.1"/>
    </source>
</evidence>
<protein>
    <recommendedName>
        <fullName evidence="4">Polyketide cyclase</fullName>
    </recommendedName>
</protein>
<sequence>MKPSRDFWITWGITVTLALVGVILLFTKLAAYGIVIFCILPTVIGFTTGIYSRKFLSYLGIITGLLCIFLLLIGAGEGIFCILMALPVVFAFVALGYLLGFWVKKNRDSSKDSPKVIVLPILLIILSTIGEKFFAGSEIKNSVSTSLTLPYPKEIIYKKIIAVDTVDIEKNIFQKMGLPTPRKCILTEEKIGGLRICEFEEGKIIETIKELKSGELLRMQITSSDITMSWLRFDEDIYTIKANADNTSTITRTTTFLSELKPRFYWNYIEGITIKAEQEFVFRNLEKDLSKK</sequence>
<feature type="transmembrane region" description="Helical" evidence="1">
    <location>
        <begin position="116"/>
        <end position="135"/>
    </location>
</feature>
<keyword evidence="1" id="KW-1133">Transmembrane helix</keyword>
<keyword evidence="1" id="KW-0812">Transmembrane</keyword>
<accession>A0ABW5J957</accession>
<organism evidence="2 3">
    <name type="scientific">Emticicia soli</name>
    <dbReference type="NCBI Taxonomy" id="2027878"/>
    <lineage>
        <taxon>Bacteria</taxon>
        <taxon>Pseudomonadati</taxon>
        <taxon>Bacteroidota</taxon>
        <taxon>Cytophagia</taxon>
        <taxon>Cytophagales</taxon>
        <taxon>Leadbetterellaceae</taxon>
        <taxon>Emticicia</taxon>
    </lineage>
</organism>
<name>A0ABW5J957_9BACT</name>
<dbReference type="EMBL" id="JBHULC010000013">
    <property type="protein sequence ID" value="MFD2522133.1"/>
    <property type="molecule type" value="Genomic_DNA"/>
</dbReference>